<feature type="transmembrane region" description="Helical" evidence="6">
    <location>
        <begin position="109"/>
        <end position="128"/>
    </location>
</feature>
<feature type="transmembrane region" description="Helical" evidence="6">
    <location>
        <begin position="135"/>
        <end position="155"/>
    </location>
</feature>
<dbReference type="InterPro" id="IPR008521">
    <property type="entry name" value="Mg_trans_NIPA"/>
</dbReference>
<feature type="transmembrane region" description="Helical" evidence="6">
    <location>
        <begin position="266"/>
        <end position="292"/>
    </location>
</feature>
<evidence type="ECO:0000256" key="6">
    <source>
        <dbReference type="SAM" id="Phobius"/>
    </source>
</evidence>
<sequence>MNQTNYALAMATSYVQANMTITDNPSTQSRPSIYKAIGIALAVASGNFIGASFVLKKIGLLKANEKYGEAAGEGYGYLRNTYWWAGMILMIIGEICNFVAYAFVDAILVTPLGALSVVITTILSAIFLKERLSMVGKVGCFLCIIGSVVIVMNAPTESSVANIQEMQHFVIAPGFLSYAGVIIAGCIFIATWASPRYGKKSMMVYLSICSLIGGLSVVATQGLGAAIVAQIGGTAQFNHWFLYVLFAFVITTLVTEIIYLNKALNLFNAALVTPTYYVFFTSSTIITSAILFRGFEGSVISILTVVMGFFVICAGVCLLQLSKSAKDVPDAAVFAGDLDQVRTIAEQEQPESEPKADAIRGTAAIVRRISSSRQKWELAEAKRLHEEKQQDLEPIGENQRVHIQWDGLRRRTTFRANNSVQPRPPARYTVPGCHAQHPPLGMSTFPLLSDTEAGNNSPVSGVLGSSIFGKIMKKRYHPTDLISHPATQDRAETLPNLVPLSEISVPHHSQVTDDLDLTSRVRDPVLPDCHLGLPLKLKESNKDVSQLDSGNLTREVGSRDSSLESETSVPLQLSPRNFSFQSSLSRFPVGMQSLSDDELDIIKPKDVKRDVKGRSVVQGASEEERLGLVMGDAKKNEAMGQSEACKFEEKEQHRDVDDTQNEKKLFDGEMAINDNGSAISSVNSDKHHYERQRQKWNSSIGLDTARSSLDPS</sequence>
<dbReference type="PANTHER" id="PTHR12570:SF92">
    <property type="entry name" value="SPICHTHYIN, ISOFORM B"/>
    <property type="match status" value="1"/>
</dbReference>
<dbReference type="PANTHER" id="PTHR12570">
    <property type="match status" value="1"/>
</dbReference>
<keyword evidence="2 6" id="KW-0812">Transmembrane</keyword>
<feature type="transmembrane region" description="Helical" evidence="6">
    <location>
        <begin position="205"/>
        <end position="228"/>
    </location>
</feature>
<feature type="transmembrane region" description="Helical" evidence="6">
    <location>
        <begin position="298"/>
        <end position="319"/>
    </location>
</feature>
<accession>A0A383US82</accession>
<dbReference type="InterPro" id="IPR037185">
    <property type="entry name" value="EmrE-like"/>
</dbReference>
<feature type="transmembrane region" description="Helical" evidence="6">
    <location>
        <begin position="240"/>
        <end position="259"/>
    </location>
</feature>
<feature type="transmembrane region" description="Helical" evidence="6">
    <location>
        <begin position="82"/>
        <end position="103"/>
    </location>
</feature>
<keyword evidence="4 6" id="KW-0472">Membrane</keyword>
<proteinExistence type="predicted"/>
<feature type="transmembrane region" description="Helical" evidence="6">
    <location>
        <begin position="33"/>
        <end position="55"/>
    </location>
</feature>
<evidence type="ECO:0000256" key="4">
    <source>
        <dbReference type="ARBA" id="ARBA00023136"/>
    </source>
</evidence>
<feature type="compositionally biased region" description="Basic and acidic residues" evidence="5">
    <location>
        <begin position="684"/>
        <end position="693"/>
    </location>
</feature>
<organism evidence="7 8">
    <name type="scientific">Blumeria hordei</name>
    <name type="common">Barley powdery mildew</name>
    <name type="synonym">Blumeria graminis f. sp. hordei</name>
    <dbReference type="NCBI Taxonomy" id="2867405"/>
    <lineage>
        <taxon>Eukaryota</taxon>
        <taxon>Fungi</taxon>
        <taxon>Dikarya</taxon>
        <taxon>Ascomycota</taxon>
        <taxon>Pezizomycotina</taxon>
        <taxon>Leotiomycetes</taxon>
        <taxon>Erysiphales</taxon>
        <taxon>Erysiphaceae</taxon>
        <taxon>Blumeria</taxon>
    </lineage>
</organism>
<name>A0A383US82_BLUHO</name>
<dbReference type="VEuPathDB" id="FungiDB:BLGHR1_12899"/>
<gene>
    <name evidence="7" type="ORF">BLGHR1_12899</name>
</gene>
<feature type="compositionally biased region" description="Polar residues" evidence="5">
    <location>
        <begin position="543"/>
        <end position="552"/>
    </location>
</feature>
<feature type="compositionally biased region" description="Polar residues" evidence="5">
    <location>
        <begin position="695"/>
        <end position="712"/>
    </location>
</feature>
<evidence type="ECO:0000256" key="2">
    <source>
        <dbReference type="ARBA" id="ARBA00022692"/>
    </source>
</evidence>
<dbReference type="GO" id="GO:0015095">
    <property type="term" value="F:magnesium ion transmembrane transporter activity"/>
    <property type="evidence" value="ECO:0007669"/>
    <property type="project" value="InterPro"/>
</dbReference>
<dbReference type="EMBL" id="UNSH01000041">
    <property type="protein sequence ID" value="SZF02122.1"/>
    <property type="molecule type" value="Genomic_DNA"/>
</dbReference>
<dbReference type="GO" id="GO:0016020">
    <property type="term" value="C:membrane"/>
    <property type="evidence" value="ECO:0007669"/>
    <property type="project" value="UniProtKB-SubCell"/>
</dbReference>
<evidence type="ECO:0000256" key="3">
    <source>
        <dbReference type="ARBA" id="ARBA00022989"/>
    </source>
</evidence>
<feature type="region of interest" description="Disordered" evidence="5">
    <location>
        <begin position="542"/>
        <end position="570"/>
    </location>
</feature>
<dbReference type="SUPFAM" id="SSF103481">
    <property type="entry name" value="Multidrug resistance efflux transporter EmrE"/>
    <property type="match status" value="1"/>
</dbReference>
<evidence type="ECO:0000256" key="1">
    <source>
        <dbReference type="ARBA" id="ARBA00004141"/>
    </source>
</evidence>
<dbReference type="Proteomes" id="UP000275772">
    <property type="component" value="Unassembled WGS sequence"/>
</dbReference>
<protein>
    <recommendedName>
        <fullName evidence="9">DUF803 domain membrane protein</fullName>
    </recommendedName>
</protein>
<evidence type="ECO:0008006" key="9">
    <source>
        <dbReference type="Google" id="ProtNLM"/>
    </source>
</evidence>
<feature type="transmembrane region" description="Helical" evidence="6">
    <location>
        <begin position="175"/>
        <end position="193"/>
    </location>
</feature>
<reference evidence="7 8" key="1">
    <citation type="submission" date="2017-11" db="EMBL/GenBank/DDBJ databases">
        <authorList>
            <person name="Kracher B."/>
        </authorList>
    </citation>
    <scope>NUCLEOTIDE SEQUENCE [LARGE SCALE GENOMIC DNA]</scope>
    <source>
        <strain evidence="7 8">RACE1</strain>
    </source>
</reference>
<evidence type="ECO:0000313" key="7">
    <source>
        <dbReference type="EMBL" id="SZF02122.1"/>
    </source>
</evidence>
<feature type="region of interest" description="Disordered" evidence="5">
    <location>
        <begin position="676"/>
        <end position="712"/>
    </location>
</feature>
<keyword evidence="3 6" id="KW-1133">Transmembrane helix</keyword>
<dbReference type="AlphaFoldDB" id="A0A383US82"/>
<dbReference type="Pfam" id="PF05653">
    <property type="entry name" value="Mg_trans_NIPA"/>
    <property type="match status" value="1"/>
</dbReference>
<dbReference type="Gene3D" id="1.10.3730.20">
    <property type="match status" value="1"/>
</dbReference>
<evidence type="ECO:0000313" key="8">
    <source>
        <dbReference type="Proteomes" id="UP000275772"/>
    </source>
</evidence>
<evidence type="ECO:0000256" key="5">
    <source>
        <dbReference type="SAM" id="MobiDB-lite"/>
    </source>
</evidence>
<comment type="subcellular location">
    <subcellularLocation>
        <location evidence="1">Membrane</location>
        <topology evidence="1">Multi-pass membrane protein</topology>
    </subcellularLocation>
</comment>